<sequence>MNLALTDVEIGALMTRVHAEARSPLAGFDYIDGTLFIPAEFEPAVAAILAEPGWATAGLIAAALESYRLPVEARIEATAKAKGYGSGVSCASYAPSTVPAWKAEAETFVAWRDSVWTAVLALLDGWKATGANPSAAPTIKDVLDAIPEIAWP</sequence>
<evidence type="ECO:0000313" key="2">
    <source>
        <dbReference type="Proteomes" id="UP000323142"/>
    </source>
</evidence>
<dbReference type="Proteomes" id="UP000323142">
    <property type="component" value="Unassembled WGS sequence"/>
</dbReference>
<accession>A0A5B2V8W5</accession>
<dbReference type="AlphaFoldDB" id="A0A5B2V8W5"/>
<dbReference type="EMBL" id="VUOA01000037">
    <property type="protein sequence ID" value="KAA2235256.1"/>
    <property type="molecule type" value="Genomic_DNA"/>
</dbReference>
<proteinExistence type="predicted"/>
<reference evidence="1 2" key="2">
    <citation type="submission" date="2019-09" db="EMBL/GenBank/DDBJ databases">
        <authorList>
            <person name="Jin C."/>
        </authorList>
    </citation>
    <scope>NUCLEOTIDE SEQUENCE [LARGE SCALE GENOMIC DNA]</scope>
    <source>
        <strain evidence="1 2">BN140002</strain>
    </source>
</reference>
<reference evidence="1 2" key="1">
    <citation type="submission" date="2019-09" db="EMBL/GenBank/DDBJ databases">
        <title>Salinarimonas rosea gen. nov., sp. nov., a new member of the a-2 subgroup of the Proteobacteria.</title>
        <authorList>
            <person name="Liu J."/>
        </authorList>
    </citation>
    <scope>NUCLEOTIDE SEQUENCE [LARGE SCALE GENOMIC DNA]</scope>
    <source>
        <strain evidence="1 2">BN140002</strain>
    </source>
</reference>
<comment type="caution">
    <text evidence="1">The sequence shown here is derived from an EMBL/GenBank/DDBJ whole genome shotgun (WGS) entry which is preliminary data.</text>
</comment>
<protein>
    <submittedName>
        <fullName evidence="1">Uncharacterized protein</fullName>
    </submittedName>
</protein>
<keyword evidence="2" id="KW-1185">Reference proteome</keyword>
<dbReference type="RefSeq" id="WP_149821304.1">
    <property type="nucleotide sequence ID" value="NZ_VUOA01000037.1"/>
</dbReference>
<evidence type="ECO:0000313" key="1">
    <source>
        <dbReference type="EMBL" id="KAA2235256.1"/>
    </source>
</evidence>
<gene>
    <name evidence="1" type="ORF">F0L46_21170</name>
</gene>
<name>A0A5B2V8W5_9HYPH</name>
<organism evidence="1 2">
    <name type="scientific">Salinarimonas soli</name>
    <dbReference type="NCBI Taxonomy" id="1638099"/>
    <lineage>
        <taxon>Bacteria</taxon>
        <taxon>Pseudomonadati</taxon>
        <taxon>Pseudomonadota</taxon>
        <taxon>Alphaproteobacteria</taxon>
        <taxon>Hyphomicrobiales</taxon>
        <taxon>Salinarimonadaceae</taxon>
        <taxon>Salinarimonas</taxon>
    </lineage>
</organism>
<dbReference type="OrthoDB" id="7307689at2"/>